<dbReference type="GO" id="GO:0016020">
    <property type="term" value="C:membrane"/>
    <property type="evidence" value="ECO:0007669"/>
    <property type="project" value="UniProtKB-SubCell"/>
</dbReference>
<evidence type="ECO:0000313" key="10">
    <source>
        <dbReference type="Proteomes" id="UP000292564"/>
    </source>
</evidence>
<keyword evidence="4 7" id="KW-0812">Transmembrane</keyword>
<dbReference type="AlphaFoldDB" id="A0A4Q7ZF18"/>
<dbReference type="GO" id="GO:0016780">
    <property type="term" value="F:phosphotransferase activity, for other substituted phosphate groups"/>
    <property type="evidence" value="ECO:0007669"/>
    <property type="project" value="TreeGrafter"/>
</dbReference>
<feature type="transmembrane region" description="Helical" evidence="7">
    <location>
        <begin position="66"/>
        <end position="87"/>
    </location>
</feature>
<protein>
    <submittedName>
        <fullName evidence="9">Undecaprenyl-phosphate galactose phosphotransferase WbaP/exopolysaccharide biosynthesis polyprenyl glycosylphosphotransferase</fullName>
    </submittedName>
</protein>
<evidence type="ECO:0000256" key="6">
    <source>
        <dbReference type="ARBA" id="ARBA00023136"/>
    </source>
</evidence>
<keyword evidence="3 9" id="KW-0808">Transferase</keyword>
<evidence type="ECO:0000256" key="1">
    <source>
        <dbReference type="ARBA" id="ARBA00004141"/>
    </source>
</evidence>
<name>A0A4Q7ZF18_9ACTN</name>
<dbReference type="InterPro" id="IPR003362">
    <property type="entry name" value="Bact_transf"/>
</dbReference>
<feature type="transmembrane region" description="Helical" evidence="7">
    <location>
        <begin position="158"/>
        <end position="177"/>
    </location>
</feature>
<dbReference type="NCBIfam" id="TIGR03025">
    <property type="entry name" value="EPS_sugtrans"/>
    <property type="match status" value="1"/>
</dbReference>
<feature type="transmembrane region" description="Helical" evidence="7">
    <location>
        <begin position="93"/>
        <end position="114"/>
    </location>
</feature>
<dbReference type="Proteomes" id="UP000292564">
    <property type="component" value="Unassembled WGS sequence"/>
</dbReference>
<organism evidence="9 10">
    <name type="scientific">Krasilnikovia cinnamomea</name>
    <dbReference type="NCBI Taxonomy" id="349313"/>
    <lineage>
        <taxon>Bacteria</taxon>
        <taxon>Bacillati</taxon>
        <taxon>Actinomycetota</taxon>
        <taxon>Actinomycetes</taxon>
        <taxon>Micromonosporales</taxon>
        <taxon>Micromonosporaceae</taxon>
        <taxon>Krasilnikovia</taxon>
    </lineage>
</organism>
<comment type="caution">
    <text evidence="9">The sequence shown here is derived from an EMBL/GenBank/DDBJ whole genome shotgun (WGS) entry which is preliminary data.</text>
</comment>
<feature type="domain" description="Bacterial sugar transferase" evidence="8">
    <location>
        <begin position="327"/>
        <end position="513"/>
    </location>
</feature>
<dbReference type="EMBL" id="SHKY01000001">
    <property type="protein sequence ID" value="RZU49288.1"/>
    <property type="molecule type" value="Genomic_DNA"/>
</dbReference>
<evidence type="ECO:0000256" key="4">
    <source>
        <dbReference type="ARBA" id="ARBA00022692"/>
    </source>
</evidence>
<keyword evidence="6 7" id="KW-0472">Membrane</keyword>
<evidence type="ECO:0000313" key="9">
    <source>
        <dbReference type="EMBL" id="RZU49288.1"/>
    </source>
</evidence>
<dbReference type="Pfam" id="PF02397">
    <property type="entry name" value="Bac_transf"/>
    <property type="match status" value="1"/>
</dbReference>
<keyword evidence="10" id="KW-1185">Reference proteome</keyword>
<dbReference type="OrthoDB" id="9808602at2"/>
<evidence type="ECO:0000256" key="3">
    <source>
        <dbReference type="ARBA" id="ARBA00022679"/>
    </source>
</evidence>
<comment type="similarity">
    <text evidence="2">Belongs to the bacterial sugar transferase family.</text>
</comment>
<dbReference type="InterPro" id="IPR017475">
    <property type="entry name" value="EPS_sugar_tfrase"/>
</dbReference>
<evidence type="ECO:0000256" key="5">
    <source>
        <dbReference type="ARBA" id="ARBA00022989"/>
    </source>
</evidence>
<sequence length="520" mass="56922">MTTTDTAADNAASASFAATSSFAETTPPPSATATAAYYGTTERDLGGVAGQAHADRWVWEARYVRYLLIIDVGAALIATLAAFVLRFQGARYANWYLALSVLIPLVWVAILALTRGYERRLLFVGTEEYQRVLRSAGRLTAGSALAAYVTHAGVARGYLLIVLVLTTGGSLLGRFALRRALHRARRRGTCMHRVLALGHADAVARLTRQLHRRHHHGLQLVGACVPEGQLASAAATVPVPVYGALSAAANCAAAAGADTVMVLSCPELDGAMLRRLAWELERDDIDLIVSSSLVDTSGDRVTVRPVDGLPMMHVEHPRLGGGRRLIKSVFDLSLAAVLLLVSAPVFLAVALVVRLDTGGPVFFRQTRVGRGGEPFRMYKFRTMHVDAEQRLDTVRAQNECAGVLFKMRRDPRVTRSGRVLRRWSLDELPQLFNVLLGDMSLVGPRPPLPAEVERYPQDMRRRLMVKPGMTGLWQVSGRSDLSWEDSIRLDLRYVENWSLTVDLVILLRTAIAVRRGAGAY</sequence>
<reference evidence="9 10" key="1">
    <citation type="submission" date="2019-02" db="EMBL/GenBank/DDBJ databases">
        <title>Sequencing the genomes of 1000 actinobacteria strains.</title>
        <authorList>
            <person name="Klenk H.-P."/>
        </authorList>
    </citation>
    <scope>NUCLEOTIDE SEQUENCE [LARGE SCALE GENOMIC DNA]</scope>
    <source>
        <strain evidence="9 10">DSM 45162</strain>
    </source>
</reference>
<evidence type="ECO:0000256" key="7">
    <source>
        <dbReference type="SAM" id="Phobius"/>
    </source>
</evidence>
<dbReference type="PANTHER" id="PTHR30576">
    <property type="entry name" value="COLANIC BIOSYNTHESIS UDP-GLUCOSE LIPID CARRIER TRANSFERASE"/>
    <property type="match status" value="1"/>
</dbReference>
<dbReference type="RefSeq" id="WP_130508396.1">
    <property type="nucleotide sequence ID" value="NZ_SHKY01000001.1"/>
</dbReference>
<keyword evidence="5 7" id="KW-1133">Transmembrane helix</keyword>
<feature type="transmembrane region" description="Helical" evidence="7">
    <location>
        <begin position="332"/>
        <end position="353"/>
    </location>
</feature>
<evidence type="ECO:0000259" key="8">
    <source>
        <dbReference type="Pfam" id="PF02397"/>
    </source>
</evidence>
<gene>
    <name evidence="9" type="ORF">EV385_1030</name>
</gene>
<accession>A0A4Q7ZF18</accession>
<comment type="subcellular location">
    <subcellularLocation>
        <location evidence="1">Membrane</location>
        <topology evidence="1">Multi-pass membrane protein</topology>
    </subcellularLocation>
</comment>
<dbReference type="PANTHER" id="PTHR30576:SF10">
    <property type="entry name" value="SLL5057 PROTEIN"/>
    <property type="match status" value="1"/>
</dbReference>
<evidence type="ECO:0000256" key="2">
    <source>
        <dbReference type="ARBA" id="ARBA00006464"/>
    </source>
</evidence>
<proteinExistence type="inferred from homology"/>